<protein>
    <submittedName>
        <fullName evidence="2">HET-domain-containing protein</fullName>
    </submittedName>
</protein>
<dbReference type="InParanoid" id="A0A2J6TBK3"/>
<organism evidence="2 3">
    <name type="scientific">Hyaloscypha bicolor E</name>
    <dbReference type="NCBI Taxonomy" id="1095630"/>
    <lineage>
        <taxon>Eukaryota</taxon>
        <taxon>Fungi</taxon>
        <taxon>Dikarya</taxon>
        <taxon>Ascomycota</taxon>
        <taxon>Pezizomycotina</taxon>
        <taxon>Leotiomycetes</taxon>
        <taxon>Helotiales</taxon>
        <taxon>Hyaloscyphaceae</taxon>
        <taxon>Hyaloscypha</taxon>
        <taxon>Hyaloscypha bicolor</taxon>
    </lineage>
</organism>
<dbReference type="PANTHER" id="PTHR33112">
    <property type="entry name" value="DOMAIN PROTEIN, PUTATIVE-RELATED"/>
    <property type="match status" value="1"/>
</dbReference>
<proteinExistence type="predicted"/>
<dbReference type="InterPro" id="IPR010730">
    <property type="entry name" value="HET"/>
</dbReference>
<reference evidence="2 3" key="1">
    <citation type="submission" date="2016-04" db="EMBL/GenBank/DDBJ databases">
        <title>A degradative enzymes factory behind the ericoid mycorrhizal symbiosis.</title>
        <authorList>
            <consortium name="DOE Joint Genome Institute"/>
            <person name="Martino E."/>
            <person name="Morin E."/>
            <person name="Grelet G."/>
            <person name="Kuo A."/>
            <person name="Kohler A."/>
            <person name="Daghino S."/>
            <person name="Barry K."/>
            <person name="Choi C."/>
            <person name="Cichocki N."/>
            <person name="Clum A."/>
            <person name="Copeland A."/>
            <person name="Hainaut M."/>
            <person name="Haridas S."/>
            <person name="Labutti K."/>
            <person name="Lindquist E."/>
            <person name="Lipzen A."/>
            <person name="Khouja H.-R."/>
            <person name="Murat C."/>
            <person name="Ohm R."/>
            <person name="Olson A."/>
            <person name="Spatafora J."/>
            <person name="Veneault-Fourrey C."/>
            <person name="Henrissat B."/>
            <person name="Grigoriev I."/>
            <person name="Martin F."/>
            <person name="Perotto S."/>
        </authorList>
    </citation>
    <scope>NUCLEOTIDE SEQUENCE [LARGE SCALE GENOMIC DNA]</scope>
    <source>
        <strain evidence="2 3">E</strain>
    </source>
</reference>
<keyword evidence="3" id="KW-1185">Reference proteome</keyword>
<dbReference type="PANTHER" id="PTHR33112:SF8">
    <property type="entry name" value="HETEROKARYON INCOMPATIBILITY DOMAIN-CONTAINING PROTEIN"/>
    <property type="match status" value="1"/>
</dbReference>
<dbReference type="OrthoDB" id="5347061at2759"/>
<dbReference type="Pfam" id="PF06985">
    <property type="entry name" value="HET"/>
    <property type="match status" value="1"/>
</dbReference>
<evidence type="ECO:0000313" key="2">
    <source>
        <dbReference type="EMBL" id="PMD60417.1"/>
    </source>
</evidence>
<dbReference type="GeneID" id="36584994"/>
<sequence>MKMPPIPLIEVQKSTLGACDAHTASINLCDVCQKLDIQELLAQSEAQPSTREETVLTGLLYDFLEYKPGLPNFFQHQSSLGALKASANTGCTFCRLIFKSWSTSAERSETVDKAIDDARQGQLFIGTSSHNVSKAEMPIIIVTQRPDGQSSRTLCTFDVFSERHSVARKISKFVGTPVAPHSDSELCRVTGMEWFQECLHNHPECGPARSFRRPTRLINVGRKRNIDPHIEVDEAPSTISWAALSYCWGPGIAKFTLRSDTFEDFRAGIALEKWPATLRDAIRITQNLGLQYLWIDALCILQDSATDWRVEAARMQDVYSGAAVTIIASESPSTAAGIYAPRPPFTCEPCQLPFRDSGEQSTVWLRPSFCNAVDMSYTNPLQRRIWTLQESLLAPRSLSFRKDQVMWECSRGRFTEGGHMVMMDHLFDSKDFFHNKIWKNRANAVYRGLQFGLLKQVCALETQKSRIGWLPKYMTSSGYNMENSLNLNPYSRWHEIIFEYSRRNYAKDTDILPALGGVARAFADITKDKYCAGMWESELLQSLCWWRQGVLLDKSKKRLYGPSNMDFTRPTAYRAPSWSWAGINGGRVTMSNIAISDDIPIKNIATPVKIYLEPLAEDLYGQLKSGYLTIKGSLFPLGDLSVEYWRNISPSWETYKSLPKSNKVDSETCKYPALHAFTVQLLNGRSNATFEFEQQHTSHPNQRFAAFLIALTEGVSEEDKNEGIESMTGAANLLLLESIDSKDGEYRRIGVAVVRRPGELSVIVPETRVTETNKWKDLGDEHWKRFENEVCMPIIDALEAKAWIEVAKHSPKRTTIRIM</sequence>
<evidence type="ECO:0000313" key="3">
    <source>
        <dbReference type="Proteomes" id="UP000235371"/>
    </source>
</evidence>
<dbReference type="AlphaFoldDB" id="A0A2J6TBK3"/>
<evidence type="ECO:0000259" key="1">
    <source>
        <dbReference type="Pfam" id="PF06985"/>
    </source>
</evidence>
<dbReference type="STRING" id="1095630.A0A2J6TBK3"/>
<feature type="domain" description="Heterokaryon incompatibility" evidence="1">
    <location>
        <begin position="241"/>
        <end position="390"/>
    </location>
</feature>
<accession>A0A2J6TBK3</accession>
<dbReference type="RefSeq" id="XP_024737321.1">
    <property type="nucleotide sequence ID" value="XM_024876917.1"/>
</dbReference>
<dbReference type="Proteomes" id="UP000235371">
    <property type="component" value="Unassembled WGS sequence"/>
</dbReference>
<dbReference type="EMBL" id="KZ613790">
    <property type="protein sequence ID" value="PMD60417.1"/>
    <property type="molecule type" value="Genomic_DNA"/>
</dbReference>
<name>A0A2J6TBK3_9HELO</name>
<gene>
    <name evidence="2" type="ORF">K444DRAFT_560950</name>
</gene>